<sequence length="196" mass="21163">MPVCGVNLVTIHLSTLLSVPTASLPSNQLPLGFRHPSAAICESPSFSHTPLSALLLLRFSHVRLVSSPSLFSFDLPTYYLSPPPIRPSLDSSLSNNQTPFYLPTLPALPLHCPSPFRPALDLTSSDTESFSKSSTISTTRPCPGASTAVSLSRKLSPCARAYSAANPTPILDQNSPSFTLRRINNFNFPTKLPPIY</sequence>
<organism evidence="2 3">
    <name type="scientific">Colletotrichum fioriniae PJ7</name>
    <dbReference type="NCBI Taxonomy" id="1445577"/>
    <lineage>
        <taxon>Eukaryota</taxon>
        <taxon>Fungi</taxon>
        <taxon>Dikarya</taxon>
        <taxon>Ascomycota</taxon>
        <taxon>Pezizomycotina</taxon>
        <taxon>Sordariomycetes</taxon>
        <taxon>Hypocreomycetidae</taxon>
        <taxon>Glomerellales</taxon>
        <taxon>Glomerellaceae</taxon>
        <taxon>Colletotrichum</taxon>
        <taxon>Colletotrichum acutatum species complex</taxon>
    </lineage>
</organism>
<evidence type="ECO:0000313" key="2">
    <source>
        <dbReference type="EMBL" id="EXF84716.1"/>
    </source>
</evidence>
<accession>A0A010RVX3</accession>
<keyword evidence="3" id="KW-1185">Reference proteome</keyword>
<keyword evidence="1" id="KW-0732">Signal</keyword>
<evidence type="ECO:0000313" key="3">
    <source>
        <dbReference type="Proteomes" id="UP000020467"/>
    </source>
</evidence>
<evidence type="ECO:0000256" key="1">
    <source>
        <dbReference type="SAM" id="SignalP"/>
    </source>
</evidence>
<name>A0A010RVX3_9PEZI</name>
<feature type="signal peptide" evidence="1">
    <location>
        <begin position="1"/>
        <end position="23"/>
    </location>
</feature>
<proteinExistence type="predicted"/>
<dbReference type="AlphaFoldDB" id="A0A010RVX3"/>
<dbReference type="HOGENOM" id="CLU_1390112_0_0_1"/>
<feature type="chain" id="PRO_5001456212" evidence="1">
    <location>
        <begin position="24"/>
        <end position="196"/>
    </location>
</feature>
<gene>
    <name evidence="2" type="ORF">CFIO01_07457</name>
</gene>
<reference evidence="2 3" key="1">
    <citation type="submission" date="2014-02" db="EMBL/GenBank/DDBJ databases">
        <title>The genome sequence of Colletotrichum fioriniae PJ7.</title>
        <authorList>
            <person name="Baroncelli R."/>
            <person name="Thon M.R."/>
        </authorList>
    </citation>
    <scope>NUCLEOTIDE SEQUENCE [LARGE SCALE GENOMIC DNA]</scope>
    <source>
        <strain evidence="2 3">PJ7</strain>
    </source>
</reference>
<dbReference type="EMBL" id="JARH01000148">
    <property type="protein sequence ID" value="EXF84716.1"/>
    <property type="molecule type" value="Genomic_DNA"/>
</dbReference>
<protein>
    <submittedName>
        <fullName evidence="2">Uncharacterized protein</fullName>
    </submittedName>
</protein>
<dbReference type="Proteomes" id="UP000020467">
    <property type="component" value="Unassembled WGS sequence"/>
</dbReference>
<comment type="caution">
    <text evidence="2">The sequence shown here is derived from an EMBL/GenBank/DDBJ whole genome shotgun (WGS) entry which is preliminary data.</text>
</comment>
<dbReference type="KEGG" id="cfj:CFIO01_07457"/>